<dbReference type="InterPro" id="IPR011335">
    <property type="entry name" value="Restrct_endonuc-II-like"/>
</dbReference>
<dbReference type="GO" id="GO:0004519">
    <property type="term" value="F:endonuclease activity"/>
    <property type="evidence" value="ECO:0007669"/>
    <property type="project" value="UniProtKB-KW"/>
</dbReference>
<keyword evidence="2" id="KW-0540">Nuclease</keyword>
<dbReference type="CDD" id="cd22343">
    <property type="entry name" value="PDDEXK_lambda_exonuclease-like"/>
    <property type="match status" value="1"/>
</dbReference>
<dbReference type="EMBL" id="LR798342">
    <property type="protein sequence ID" value="CAB5225548.1"/>
    <property type="molecule type" value="Genomic_DNA"/>
</dbReference>
<evidence type="ECO:0000313" key="2">
    <source>
        <dbReference type="EMBL" id="CAB5225548.1"/>
    </source>
</evidence>
<dbReference type="InterPro" id="IPR051703">
    <property type="entry name" value="NF-kappa-B_Signaling_Reg"/>
</dbReference>
<keyword evidence="2" id="KW-0378">Hydrolase</keyword>
<feature type="domain" description="YqaJ viral recombinase" evidence="1">
    <location>
        <begin position="13"/>
        <end position="154"/>
    </location>
</feature>
<dbReference type="Pfam" id="PF09588">
    <property type="entry name" value="YqaJ"/>
    <property type="match status" value="1"/>
</dbReference>
<gene>
    <name evidence="2" type="ORF">UFOVP746_31</name>
</gene>
<dbReference type="PANTHER" id="PTHR46609">
    <property type="entry name" value="EXONUCLEASE, PHAGE-TYPE/RECB, C-TERMINAL DOMAIN-CONTAINING PROTEIN"/>
    <property type="match status" value="1"/>
</dbReference>
<dbReference type="InterPro" id="IPR017482">
    <property type="entry name" value="Lambda-type_endonuclease"/>
</dbReference>
<keyword evidence="2" id="KW-0255">Endonuclease</keyword>
<evidence type="ECO:0000259" key="1">
    <source>
        <dbReference type="Pfam" id="PF09588"/>
    </source>
</evidence>
<dbReference type="InterPro" id="IPR011604">
    <property type="entry name" value="PDDEXK-like_dom_sf"/>
</dbReference>
<reference evidence="2" key="1">
    <citation type="submission" date="2020-05" db="EMBL/GenBank/DDBJ databases">
        <authorList>
            <person name="Chiriac C."/>
            <person name="Salcher M."/>
            <person name="Ghai R."/>
            <person name="Kavagutti S V."/>
        </authorList>
    </citation>
    <scope>NUCLEOTIDE SEQUENCE</scope>
</reference>
<dbReference type="SUPFAM" id="SSF52980">
    <property type="entry name" value="Restriction endonuclease-like"/>
    <property type="match status" value="1"/>
</dbReference>
<proteinExistence type="predicted"/>
<organism evidence="2">
    <name type="scientific">uncultured Caudovirales phage</name>
    <dbReference type="NCBI Taxonomy" id="2100421"/>
    <lineage>
        <taxon>Viruses</taxon>
        <taxon>Duplodnaviria</taxon>
        <taxon>Heunggongvirae</taxon>
        <taxon>Uroviricota</taxon>
        <taxon>Caudoviricetes</taxon>
        <taxon>Peduoviridae</taxon>
        <taxon>Maltschvirus</taxon>
        <taxon>Maltschvirus maltsch</taxon>
    </lineage>
</organism>
<name>A0A6J7X6T9_9CAUD</name>
<dbReference type="NCBIfam" id="TIGR03033">
    <property type="entry name" value="phage_rel_nuc"/>
    <property type="match status" value="1"/>
</dbReference>
<dbReference type="InterPro" id="IPR019080">
    <property type="entry name" value="YqaJ_viral_recombinase"/>
</dbReference>
<accession>A0A6J7X6T9</accession>
<dbReference type="PANTHER" id="PTHR46609:SF6">
    <property type="entry name" value="EXONUCLEASE, PHAGE-TYPE_RECB, C-TERMINAL DOMAIN-CONTAINING PROTEIN-RELATED"/>
    <property type="match status" value="1"/>
</dbReference>
<sequence length="209" mass="23994">MIDTRQLEQGSEEWKQARLGHVSASGISDVMSKIKTGESATRRKYKIRIVAERLTGKAQESFTNAAMEWGVETEPAARMAYEVSRGTFVEKTGFWVHPRIKYVGASPDGLVGEEGLIEIKCPNTTTHLEYIWNNEVPSEYLKQMQMQMWITGRQWCDFVSFDPRLPEKNQLFVIRCHRDDPLISQIENEVLGFLKEIDLILERLGANNE</sequence>
<protein>
    <submittedName>
        <fullName evidence="2">Phage_rel_nuc, putative phage-type endonuclease</fullName>
    </submittedName>
</protein>
<dbReference type="Gene3D" id="3.90.320.10">
    <property type="match status" value="1"/>
</dbReference>